<dbReference type="InterPro" id="IPR001307">
    <property type="entry name" value="Thiosulphate_STrfase_CS"/>
</dbReference>
<dbReference type="GO" id="GO:0016740">
    <property type="term" value="F:transferase activity"/>
    <property type="evidence" value="ECO:0007669"/>
    <property type="project" value="UniProtKB-KW"/>
</dbReference>
<feature type="domain" description="Rhodanese" evidence="4">
    <location>
        <begin position="17"/>
        <end position="134"/>
    </location>
</feature>
<dbReference type="EMBL" id="JBHSPA010000115">
    <property type="protein sequence ID" value="MFC5834813.1"/>
    <property type="molecule type" value="Genomic_DNA"/>
</dbReference>
<organism evidence="5 6">
    <name type="scientific">Nonomuraea insulae</name>
    <dbReference type="NCBI Taxonomy" id="1616787"/>
    <lineage>
        <taxon>Bacteria</taxon>
        <taxon>Bacillati</taxon>
        <taxon>Actinomycetota</taxon>
        <taxon>Actinomycetes</taxon>
        <taxon>Streptosporangiales</taxon>
        <taxon>Streptosporangiaceae</taxon>
        <taxon>Nonomuraea</taxon>
    </lineage>
</organism>
<dbReference type="InterPro" id="IPR001763">
    <property type="entry name" value="Rhodanese-like_dom"/>
</dbReference>
<feature type="region of interest" description="Disordered" evidence="3">
    <location>
        <begin position="190"/>
        <end position="211"/>
    </location>
</feature>
<dbReference type="PANTHER" id="PTHR11364:SF27">
    <property type="entry name" value="SULFURTRANSFERASE"/>
    <property type="match status" value="1"/>
</dbReference>
<proteinExistence type="predicted"/>
<sequence>MPTPLIDVPTLRHALDGPRPPIPLDVRWALATGPDRAGYEKGHLPGARFVDMDADLADPPGAGGRHPLPAAERFTQAMRRAGVSNDTPVVCYDAGPALSAARAWWLLRHFGHADVRILDGGYAAWVAAALPVTTGDVTVPLGDFAVSASRAATIEAGDVLGFAGSGGLLLDARDTERYLGRTEPVDPIAGHIPGAVSAPTTENTTTSGTFHDPSALRDRFTALGASDDRRIAVYCGSGVTAAHQIAALEAAGYQAALYPGSWSHWITDPSRPVATDA</sequence>
<dbReference type="SUPFAM" id="SSF52821">
    <property type="entry name" value="Rhodanese/Cell cycle control phosphatase"/>
    <property type="match status" value="2"/>
</dbReference>
<evidence type="ECO:0000313" key="6">
    <source>
        <dbReference type="Proteomes" id="UP001596058"/>
    </source>
</evidence>
<accession>A0ABW1DD96</accession>
<evidence type="ECO:0000256" key="1">
    <source>
        <dbReference type="ARBA" id="ARBA00022679"/>
    </source>
</evidence>
<evidence type="ECO:0000313" key="5">
    <source>
        <dbReference type="EMBL" id="MFC5834813.1"/>
    </source>
</evidence>
<dbReference type="InterPro" id="IPR045078">
    <property type="entry name" value="TST/MPST-like"/>
</dbReference>
<reference evidence="6" key="1">
    <citation type="journal article" date="2019" name="Int. J. Syst. Evol. Microbiol.">
        <title>The Global Catalogue of Microorganisms (GCM) 10K type strain sequencing project: providing services to taxonomists for standard genome sequencing and annotation.</title>
        <authorList>
            <consortium name="The Broad Institute Genomics Platform"/>
            <consortium name="The Broad Institute Genome Sequencing Center for Infectious Disease"/>
            <person name="Wu L."/>
            <person name="Ma J."/>
        </authorList>
    </citation>
    <scope>NUCLEOTIDE SEQUENCE [LARGE SCALE GENOMIC DNA]</scope>
    <source>
        <strain evidence="6">CCUG 53903</strain>
    </source>
</reference>
<keyword evidence="2" id="KW-0677">Repeat</keyword>
<evidence type="ECO:0000256" key="3">
    <source>
        <dbReference type="SAM" id="MobiDB-lite"/>
    </source>
</evidence>
<feature type="domain" description="Rhodanese" evidence="4">
    <location>
        <begin position="163"/>
        <end position="274"/>
    </location>
</feature>
<dbReference type="RefSeq" id="WP_379524224.1">
    <property type="nucleotide sequence ID" value="NZ_JBHSPA010000115.1"/>
</dbReference>
<evidence type="ECO:0000259" key="4">
    <source>
        <dbReference type="PROSITE" id="PS50206"/>
    </source>
</evidence>
<dbReference type="EC" id="2.8.1.-" evidence="5"/>
<keyword evidence="6" id="KW-1185">Reference proteome</keyword>
<name>A0ABW1DD96_9ACTN</name>
<dbReference type="SMART" id="SM00450">
    <property type="entry name" value="RHOD"/>
    <property type="match status" value="2"/>
</dbReference>
<keyword evidence="1 5" id="KW-0808">Transferase</keyword>
<dbReference type="PROSITE" id="PS50206">
    <property type="entry name" value="RHODANESE_3"/>
    <property type="match status" value="2"/>
</dbReference>
<dbReference type="CDD" id="cd01449">
    <property type="entry name" value="TST_Repeat_2"/>
    <property type="match status" value="1"/>
</dbReference>
<dbReference type="PANTHER" id="PTHR11364">
    <property type="entry name" value="THIOSULFATE SULFERTANSFERASE"/>
    <property type="match status" value="1"/>
</dbReference>
<dbReference type="CDD" id="cd01448">
    <property type="entry name" value="TST_Repeat_1"/>
    <property type="match status" value="1"/>
</dbReference>
<feature type="compositionally biased region" description="Polar residues" evidence="3">
    <location>
        <begin position="198"/>
        <end position="209"/>
    </location>
</feature>
<dbReference type="Pfam" id="PF00581">
    <property type="entry name" value="Rhodanese"/>
    <property type="match status" value="2"/>
</dbReference>
<dbReference type="Proteomes" id="UP001596058">
    <property type="component" value="Unassembled WGS sequence"/>
</dbReference>
<dbReference type="Gene3D" id="3.40.250.10">
    <property type="entry name" value="Rhodanese-like domain"/>
    <property type="match status" value="2"/>
</dbReference>
<gene>
    <name evidence="5" type="ORF">ACFPZ3_64155</name>
</gene>
<dbReference type="PROSITE" id="PS00380">
    <property type="entry name" value="RHODANESE_1"/>
    <property type="match status" value="1"/>
</dbReference>
<dbReference type="InterPro" id="IPR036873">
    <property type="entry name" value="Rhodanese-like_dom_sf"/>
</dbReference>
<evidence type="ECO:0000256" key="2">
    <source>
        <dbReference type="ARBA" id="ARBA00022737"/>
    </source>
</evidence>
<comment type="caution">
    <text evidence="5">The sequence shown here is derived from an EMBL/GenBank/DDBJ whole genome shotgun (WGS) entry which is preliminary data.</text>
</comment>
<protein>
    <submittedName>
        <fullName evidence="5">Sulfurtransferase</fullName>
        <ecNumber evidence="5">2.8.1.-</ecNumber>
    </submittedName>
</protein>